<dbReference type="AlphaFoldDB" id="A0A0F3IEA0"/>
<dbReference type="PIRSF" id="PIRSF007580">
    <property type="entry name" value="UCP07580"/>
    <property type="match status" value="1"/>
</dbReference>
<name>A0A0F3IEA0_9GAMM</name>
<gene>
    <name evidence="2" type="ORF">VZ94_20875</name>
</gene>
<keyword evidence="3" id="KW-1185">Reference proteome</keyword>
<dbReference type="EMBL" id="LAJX01000315">
    <property type="protein sequence ID" value="KJV05066.1"/>
    <property type="molecule type" value="Genomic_DNA"/>
</dbReference>
<dbReference type="PATRIC" id="fig|1632867.3.peg.3799"/>
<reference evidence="2 3" key="2">
    <citation type="journal article" date="2016" name="Microb. Ecol.">
        <title>Genome Characteristics of a Novel Type I Methanotroph (Sn10-6) Isolated from a Flooded Indian Rice Field.</title>
        <authorList>
            <person name="Rahalkar M.C."/>
            <person name="Pandit P.S."/>
            <person name="Dhakephalkar P.K."/>
            <person name="Pore S."/>
            <person name="Arora P."/>
            <person name="Kapse N."/>
        </authorList>
    </citation>
    <scope>NUCLEOTIDE SEQUENCE [LARGE SCALE GENOMIC DNA]</scope>
    <source>
        <strain evidence="2 3">Sn10-6</strain>
    </source>
</reference>
<feature type="transmembrane region" description="Helical" evidence="1">
    <location>
        <begin position="194"/>
        <end position="216"/>
    </location>
</feature>
<comment type="caution">
    <text evidence="2">The sequence shown here is derived from an EMBL/GenBank/DDBJ whole genome shotgun (WGS) entry which is preliminary data.</text>
</comment>
<evidence type="ECO:0008006" key="4">
    <source>
        <dbReference type="Google" id="ProtNLM"/>
    </source>
</evidence>
<protein>
    <recommendedName>
        <fullName evidence="4">Metal-dependent hydrolase</fullName>
    </recommendedName>
</protein>
<keyword evidence="1" id="KW-0472">Membrane</keyword>
<dbReference type="InterPro" id="IPR016516">
    <property type="entry name" value="UCP07580"/>
</dbReference>
<sequence>MVSKPDCITIKGRKVDFGFSTDLPYQWYNGNPAIFNFCNAISIMFPIGEQFFIDAVKQYKDKITEPVLREQVAGFIAQEAMHSKQHHLCNQILKAQNKKMFVIENVAKLFLDTSRHLYPTRTLLAISCALEHFTALFADQLLNSQAFRRLAHPVYAELWLWHAVEETEHKAVCFDVYQTMHGGFFGYIERCLTMLLVSVCMLLAIVLSMLLVFTTNPKLLFKRKKRAKIETTTPTKTFGTGWIRYLFIKPGIVPYIMLPYFRYYLPGFHPWQHDNSALVQQWKQRLTNAPPQGIVLPP</sequence>
<dbReference type="PANTHER" id="PTHR39456">
    <property type="entry name" value="METAL-DEPENDENT HYDROLASE"/>
    <property type="match status" value="1"/>
</dbReference>
<dbReference type="Proteomes" id="UP000033684">
    <property type="component" value="Unassembled WGS sequence"/>
</dbReference>
<dbReference type="PANTHER" id="PTHR39456:SF1">
    <property type="entry name" value="METAL-DEPENDENT HYDROLASE"/>
    <property type="match status" value="1"/>
</dbReference>
<keyword evidence="1" id="KW-0812">Transmembrane</keyword>
<proteinExistence type="predicted"/>
<evidence type="ECO:0000313" key="2">
    <source>
        <dbReference type="EMBL" id="KJV05066.1"/>
    </source>
</evidence>
<evidence type="ECO:0000256" key="1">
    <source>
        <dbReference type="SAM" id="Phobius"/>
    </source>
</evidence>
<accession>A0A0F3IEA0</accession>
<evidence type="ECO:0000313" key="3">
    <source>
        <dbReference type="Proteomes" id="UP000033684"/>
    </source>
</evidence>
<keyword evidence="1" id="KW-1133">Transmembrane helix</keyword>
<dbReference type="Pfam" id="PF10118">
    <property type="entry name" value="Metal_hydrol"/>
    <property type="match status" value="1"/>
</dbReference>
<dbReference type="OrthoDB" id="5727566at2"/>
<organism evidence="2 3">
    <name type="scientific">Methylocucumis oryzae</name>
    <dbReference type="NCBI Taxonomy" id="1632867"/>
    <lineage>
        <taxon>Bacteria</taxon>
        <taxon>Pseudomonadati</taxon>
        <taxon>Pseudomonadota</taxon>
        <taxon>Gammaproteobacteria</taxon>
        <taxon>Methylococcales</taxon>
        <taxon>Methylococcaceae</taxon>
        <taxon>Methylocucumis</taxon>
    </lineage>
</organism>
<dbReference type="RefSeq" id="WP_045780719.1">
    <property type="nucleotide sequence ID" value="NZ_LAJX01000315.1"/>
</dbReference>
<reference evidence="3" key="1">
    <citation type="submission" date="2015-03" db="EMBL/GenBank/DDBJ databases">
        <title>Draft genome sequence of a novel methanotroph (Sn10-6) isolated from flooded ricefield rhizosphere in India.</title>
        <authorList>
            <person name="Pandit P.S."/>
            <person name="Pore S.D."/>
            <person name="Arora P."/>
            <person name="Kapse N.G."/>
            <person name="Dhakephalkar P.K."/>
            <person name="Rahalkar M.C."/>
        </authorList>
    </citation>
    <scope>NUCLEOTIDE SEQUENCE [LARGE SCALE GENOMIC DNA]</scope>
    <source>
        <strain evidence="3">Sn10-6</strain>
    </source>
</reference>